<sequence>MKFKRILLSVSLLISSAYAQKHVEYIQPAKGDDVIGEIMYVTPKRHESLVDLTIRYEMGYEELKWANPGINAWMLSDTAPLVLPTQFILPAGKRSGIVSNIPEMRTYYFLKDSDKVYVYPVGVGRMDWKTPLGSWAITRKQENPAWYPPESIRKEHVEMGRGVLPKVVPAGPDNPLGTRVLRLALPSYLLHGTNEQTGIGMRVTHGCMRFYPQHIEHIYEMVPTNTMVTFLNEPVKYGFLGNDLLIEVHPPLEEDELSTAELQNNALALLEKYLEPYPESSVNYDMVKLAAQQQSGIPVIVGQKVASSRSQAPQVSQQADHQSLPVLISTEAETHSAPIYQEKVEQIIHQVPAKEAASITLQPKVNQKVPTNGELIIQQEIRLTPDPATIIVPESVPDEEVLFPEPSSYRFNY</sequence>
<dbReference type="InterPro" id="IPR005490">
    <property type="entry name" value="LD_TPept_cat_dom"/>
</dbReference>
<dbReference type="GO" id="GO:0008360">
    <property type="term" value="P:regulation of cell shape"/>
    <property type="evidence" value="ECO:0007669"/>
    <property type="project" value="UniProtKB-UniRule"/>
</dbReference>
<evidence type="ECO:0000259" key="11">
    <source>
        <dbReference type="PROSITE" id="PS52029"/>
    </source>
</evidence>
<dbReference type="SUPFAM" id="SSF141523">
    <property type="entry name" value="L,D-transpeptidase catalytic domain-like"/>
    <property type="match status" value="1"/>
</dbReference>
<comment type="caution">
    <text evidence="12">The sequence shown here is derived from an EMBL/GenBank/DDBJ whole genome shotgun (WGS) entry which is preliminary data.</text>
</comment>
<dbReference type="GO" id="GO:0016757">
    <property type="term" value="F:glycosyltransferase activity"/>
    <property type="evidence" value="ECO:0007669"/>
    <property type="project" value="UniProtKB-KW"/>
</dbReference>
<feature type="signal peptide" evidence="10">
    <location>
        <begin position="1"/>
        <end position="19"/>
    </location>
</feature>
<comment type="pathway">
    <text evidence="1 9">Cell wall biogenesis; peptidoglycan biosynthesis.</text>
</comment>
<accession>A0A9D1Q436</accession>
<keyword evidence="4" id="KW-0808">Transferase</keyword>
<keyword evidence="10" id="KW-0732">Signal</keyword>
<keyword evidence="3" id="KW-0328">Glycosyltransferase</keyword>
<reference evidence="12" key="2">
    <citation type="submission" date="2021-04" db="EMBL/GenBank/DDBJ databases">
        <authorList>
            <person name="Gilroy R."/>
        </authorList>
    </citation>
    <scope>NUCLEOTIDE SEQUENCE</scope>
    <source>
        <strain evidence="12">CHK160-9182</strain>
    </source>
</reference>
<dbReference type="Pfam" id="PF03734">
    <property type="entry name" value="YkuD"/>
    <property type="match status" value="1"/>
</dbReference>
<dbReference type="GO" id="GO:0071972">
    <property type="term" value="F:peptidoglycan L,D-transpeptidase activity"/>
    <property type="evidence" value="ECO:0007669"/>
    <property type="project" value="TreeGrafter"/>
</dbReference>
<reference evidence="12" key="1">
    <citation type="journal article" date="2021" name="PeerJ">
        <title>Extensive microbial diversity within the chicken gut microbiome revealed by metagenomics and culture.</title>
        <authorList>
            <person name="Gilroy R."/>
            <person name="Ravi A."/>
            <person name="Getino M."/>
            <person name="Pursley I."/>
            <person name="Horton D.L."/>
            <person name="Alikhan N.F."/>
            <person name="Baker D."/>
            <person name="Gharbi K."/>
            <person name="Hall N."/>
            <person name="Watson M."/>
            <person name="Adriaenssens E.M."/>
            <person name="Foster-Nyarko E."/>
            <person name="Jarju S."/>
            <person name="Secka A."/>
            <person name="Antonio M."/>
            <person name="Oren A."/>
            <person name="Chaudhuri R.R."/>
            <person name="La Ragione R."/>
            <person name="Hildebrand F."/>
            <person name="Pallen M.J."/>
        </authorList>
    </citation>
    <scope>NUCLEOTIDE SEQUENCE</scope>
    <source>
        <strain evidence="12">CHK160-9182</strain>
    </source>
</reference>
<dbReference type="Gene3D" id="2.40.440.10">
    <property type="entry name" value="L,D-transpeptidase catalytic domain-like"/>
    <property type="match status" value="1"/>
</dbReference>
<keyword evidence="5" id="KW-0378">Hydrolase</keyword>
<dbReference type="GO" id="GO:0005576">
    <property type="term" value="C:extracellular region"/>
    <property type="evidence" value="ECO:0007669"/>
    <property type="project" value="TreeGrafter"/>
</dbReference>
<keyword evidence="8 9" id="KW-0961">Cell wall biogenesis/degradation</keyword>
<evidence type="ECO:0000256" key="10">
    <source>
        <dbReference type="SAM" id="SignalP"/>
    </source>
</evidence>
<evidence type="ECO:0000313" key="12">
    <source>
        <dbReference type="EMBL" id="HIW05729.1"/>
    </source>
</evidence>
<dbReference type="PANTHER" id="PTHR30582">
    <property type="entry name" value="L,D-TRANSPEPTIDASE"/>
    <property type="match status" value="1"/>
</dbReference>
<evidence type="ECO:0000256" key="9">
    <source>
        <dbReference type="PROSITE-ProRule" id="PRU01373"/>
    </source>
</evidence>
<dbReference type="PANTHER" id="PTHR30582:SF24">
    <property type="entry name" value="L,D-TRANSPEPTIDASE ERFK_SRFK-RELATED"/>
    <property type="match status" value="1"/>
</dbReference>
<comment type="similarity">
    <text evidence="2">Belongs to the YkuD family.</text>
</comment>
<dbReference type="InterPro" id="IPR038063">
    <property type="entry name" value="Transpep_catalytic_dom"/>
</dbReference>
<feature type="active site" description="Nucleophile" evidence="9">
    <location>
        <position position="207"/>
    </location>
</feature>
<evidence type="ECO:0000256" key="7">
    <source>
        <dbReference type="ARBA" id="ARBA00022984"/>
    </source>
</evidence>
<evidence type="ECO:0000256" key="5">
    <source>
        <dbReference type="ARBA" id="ARBA00022801"/>
    </source>
</evidence>
<evidence type="ECO:0000313" key="13">
    <source>
        <dbReference type="Proteomes" id="UP000823934"/>
    </source>
</evidence>
<dbReference type="EMBL" id="DXHP01000004">
    <property type="protein sequence ID" value="HIW05729.1"/>
    <property type="molecule type" value="Genomic_DNA"/>
</dbReference>
<organism evidence="12 13">
    <name type="scientific">Candidatus Ignatzschineria merdigallinarum</name>
    <dbReference type="NCBI Taxonomy" id="2838621"/>
    <lineage>
        <taxon>Bacteria</taxon>
        <taxon>Pseudomonadati</taxon>
        <taxon>Pseudomonadota</taxon>
        <taxon>Gammaproteobacteria</taxon>
        <taxon>Cardiobacteriales</taxon>
        <taxon>Ignatzschineriaceae</taxon>
        <taxon>Ignatzschineria</taxon>
    </lineage>
</organism>
<dbReference type="InterPro" id="IPR050979">
    <property type="entry name" value="LD-transpeptidase"/>
</dbReference>
<dbReference type="Proteomes" id="UP000823934">
    <property type="component" value="Unassembled WGS sequence"/>
</dbReference>
<protein>
    <submittedName>
        <fullName evidence="12">L,D-transpeptidase family protein</fullName>
    </submittedName>
</protein>
<evidence type="ECO:0000256" key="6">
    <source>
        <dbReference type="ARBA" id="ARBA00022960"/>
    </source>
</evidence>
<feature type="domain" description="L,D-TPase catalytic" evidence="11">
    <location>
        <begin position="95"/>
        <end position="231"/>
    </location>
</feature>
<keyword evidence="6 9" id="KW-0133">Cell shape</keyword>
<dbReference type="PROSITE" id="PS52029">
    <property type="entry name" value="LD_TPASE"/>
    <property type="match status" value="1"/>
</dbReference>
<dbReference type="GO" id="GO:0018104">
    <property type="term" value="P:peptidoglycan-protein cross-linking"/>
    <property type="evidence" value="ECO:0007669"/>
    <property type="project" value="TreeGrafter"/>
</dbReference>
<evidence type="ECO:0000256" key="1">
    <source>
        <dbReference type="ARBA" id="ARBA00004752"/>
    </source>
</evidence>
<dbReference type="CDD" id="cd16913">
    <property type="entry name" value="YkuD_like"/>
    <property type="match status" value="1"/>
</dbReference>
<keyword evidence="7 9" id="KW-0573">Peptidoglycan synthesis</keyword>
<dbReference type="AlphaFoldDB" id="A0A9D1Q436"/>
<feature type="active site" description="Proton donor/acceptor" evidence="9">
    <location>
        <position position="191"/>
    </location>
</feature>
<evidence type="ECO:0000256" key="4">
    <source>
        <dbReference type="ARBA" id="ARBA00022679"/>
    </source>
</evidence>
<name>A0A9D1Q436_9GAMM</name>
<proteinExistence type="inferred from homology"/>
<dbReference type="GO" id="GO:0071555">
    <property type="term" value="P:cell wall organization"/>
    <property type="evidence" value="ECO:0007669"/>
    <property type="project" value="UniProtKB-UniRule"/>
</dbReference>
<feature type="chain" id="PRO_5038364054" evidence="10">
    <location>
        <begin position="20"/>
        <end position="413"/>
    </location>
</feature>
<evidence type="ECO:0000256" key="2">
    <source>
        <dbReference type="ARBA" id="ARBA00005992"/>
    </source>
</evidence>
<evidence type="ECO:0000256" key="8">
    <source>
        <dbReference type="ARBA" id="ARBA00023316"/>
    </source>
</evidence>
<evidence type="ECO:0000256" key="3">
    <source>
        <dbReference type="ARBA" id="ARBA00022676"/>
    </source>
</evidence>
<gene>
    <name evidence="12" type="ORF">H9889_00150</name>
</gene>